<sequence length="166" mass="18289">MDLNCGGNCFGGEIQEWLVQTHGTLSPCFMVIAEWGGSLSGVVVYRTVWTCTDSWIGGRGSRRLQQLQRSVCLGREWRNDVDFSVTVGLLLSQWDAPRFQGISSQTFRCHIVAVVVGGCGLSVVGCGWGVVDEAFIHVVDDAIVHNYIFVFIVDEALELDHLLVLL</sequence>
<name>A0A9N8DTB1_9STRA</name>
<dbReference type="AlphaFoldDB" id="A0A9N8DTB1"/>
<comment type="caution">
    <text evidence="1">The sequence shown here is derived from an EMBL/GenBank/DDBJ whole genome shotgun (WGS) entry which is preliminary data.</text>
</comment>
<protein>
    <submittedName>
        <fullName evidence="1">Uncharacterized protein</fullName>
    </submittedName>
</protein>
<evidence type="ECO:0000313" key="2">
    <source>
        <dbReference type="Proteomes" id="UP001153069"/>
    </source>
</evidence>
<dbReference type="EMBL" id="CAICTM010000335">
    <property type="protein sequence ID" value="CAB9508164.1"/>
    <property type="molecule type" value="Genomic_DNA"/>
</dbReference>
<keyword evidence="2" id="KW-1185">Reference proteome</keyword>
<gene>
    <name evidence="1" type="ORF">SEMRO_336_G120251.1</name>
</gene>
<organism evidence="1 2">
    <name type="scientific">Seminavis robusta</name>
    <dbReference type="NCBI Taxonomy" id="568900"/>
    <lineage>
        <taxon>Eukaryota</taxon>
        <taxon>Sar</taxon>
        <taxon>Stramenopiles</taxon>
        <taxon>Ochrophyta</taxon>
        <taxon>Bacillariophyta</taxon>
        <taxon>Bacillariophyceae</taxon>
        <taxon>Bacillariophycidae</taxon>
        <taxon>Naviculales</taxon>
        <taxon>Naviculaceae</taxon>
        <taxon>Seminavis</taxon>
    </lineage>
</organism>
<dbReference type="Proteomes" id="UP001153069">
    <property type="component" value="Unassembled WGS sequence"/>
</dbReference>
<proteinExistence type="predicted"/>
<accession>A0A9N8DTB1</accession>
<evidence type="ECO:0000313" key="1">
    <source>
        <dbReference type="EMBL" id="CAB9508164.1"/>
    </source>
</evidence>
<reference evidence="1" key="1">
    <citation type="submission" date="2020-06" db="EMBL/GenBank/DDBJ databases">
        <authorList>
            <consortium name="Plant Systems Biology data submission"/>
        </authorList>
    </citation>
    <scope>NUCLEOTIDE SEQUENCE</scope>
    <source>
        <strain evidence="1">D6</strain>
    </source>
</reference>